<dbReference type="PANTHER" id="PTHR31672:SF13">
    <property type="entry name" value="F-BOX PROTEIN CPR30-LIKE"/>
    <property type="match status" value="1"/>
</dbReference>
<dbReference type="InterPro" id="IPR011047">
    <property type="entry name" value="Quinoprotein_ADH-like_sf"/>
</dbReference>
<organism evidence="2 3">
    <name type="scientific">Castilleja foliolosa</name>
    <dbReference type="NCBI Taxonomy" id="1961234"/>
    <lineage>
        <taxon>Eukaryota</taxon>
        <taxon>Viridiplantae</taxon>
        <taxon>Streptophyta</taxon>
        <taxon>Embryophyta</taxon>
        <taxon>Tracheophyta</taxon>
        <taxon>Spermatophyta</taxon>
        <taxon>Magnoliopsida</taxon>
        <taxon>eudicotyledons</taxon>
        <taxon>Gunneridae</taxon>
        <taxon>Pentapetalae</taxon>
        <taxon>asterids</taxon>
        <taxon>lamiids</taxon>
        <taxon>Lamiales</taxon>
        <taxon>Orobanchaceae</taxon>
        <taxon>Pedicularideae</taxon>
        <taxon>Castillejinae</taxon>
        <taxon>Castilleja</taxon>
    </lineage>
</organism>
<dbReference type="NCBIfam" id="TIGR01640">
    <property type="entry name" value="F_box_assoc_1"/>
    <property type="match status" value="1"/>
</dbReference>
<dbReference type="InterPro" id="IPR036047">
    <property type="entry name" value="F-box-like_dom_sf"/>
</dbReference>
<sequence>MRNQNQSSKMAPNAMADCDFPEEIMLCILTRLPVKSILRFKSVCKTWLELFSTPEFIKLHQGQFSSDSKNKFFIAHKFNQSGNNTPNLSFFNIESNEKKPTLVGSPFGDVETDMVGCCNGLICIIERLRCRREAICIWNPALNLSKTVSLPSIARRSGESVSLGFGYDAETDDYKVVRILSWESLKSEENMINGAEVYSVNSDSWTRIEPAFQFHVTRTFKNDIVLGTRNNTIVNGNPYWVAKVDDNGSAIIVKRNHSNVLVYFDMKKMVFLTVPHSRLDLEDVADLVDWNGTLAACVCDKIVGSLDVWVFDEGEQIWTKSCSFDPPSCPAYVLDVKRFVQFSRDGKVVYVCRRDDRIYLFDPENKRIREFACGDRPYELIKIYGYAYTESLLCIKGME</sequence>
<dbReference type="SMART" id="SM00256">
    <property type="entry name" value="FBOX"/>
    <property type="match status" value="1"/>
</dbReference>
<evidence type="ECO:0000313" key="3">
    <source>
        <dbReference type="Proteomes" id="UP001632038"/>
    </source>
</evidence>
<dbReference type="AlphaFoldDB" id="A0ABD3DKL3"/>
<name>A0ABD3DKL3_9LAMI</name>
<dbReference type="InterPro" id="IPR006527">
    <property type="entry name" value="F-box-assoc_dom_typ1"/>
</dbReference>
<dbReference type="Pfam" id="PF07734">
    <property type="entry name" value="FBA_1"/>
    <property type="match status" value="1"/>
</dbReference>
<dbReference type="PROSITE" id="PS50181">
    <property type="entry name" value="FBOX"/>
    <property type="match status" value="1"/>
</dbReference>
<dbReference type="Pfam" id="PF00646">
    <property type="entry name" value="F-box"/>
    <property type="match status" value="1"/>
</dbReference>
<dbReference type="SUPFAM" id="SSF50998">
    <property type="entry name" value="Quinoprotein alcohol dehydrogenase-like"/>
    <property type="match status" value="1"/>
</dbReference>
<dbReference type="EMBL" id="JAVIJP010000016">
    <property type="protein sequence ID" value="KAL3642374.1"/>
    <property type="molecule type" value="Genomic_DNA"/>
</dbReference>
<comment type="caution">
    <text evidence="2">The sequence shown here is derived from an EMBL/GenBank/DDBJ whole genome shotgun (WGS) entry which is preliminary data.</text>
</comment>
<reference evidence="3" key="1">
    <citation type="journal article" date="2024" name="IScience">
        <title>Strigolactones Initiate the Formation of Haustorium-like Structures in Castilleja.</title>
        <authorList>
            <person name="Buerger M."/>
            <person name="Peterson D."/>
            <person name="Chory J."/>
        </authorList>
    </citation>
    <scope>NUCLEOTIDE SEQUENCE [LARGE SCALE GENOMIC DNA]</scope>
</reference>
<dbReference type="InterPro" id="IPR017451">
    <property type="entry name" value="F-box-assoc_interact_dom"/>
</dbReference>
<dbReference type="InterPro" id="IPR050796">
    <property type="entry name" value="SCF_F-box_component"/>
</dbReference>
<accession>A0ABD3DKL3</accession>
<feature type="domain" description="F-box" evidence="1">
    <location>
        <begin position="14"/>
        <end position="59"/>
    </location>
</feature>
<dbReference type="SUPFAM" id="SSF81383">
    <property type="entry name" value="F-box domain"/>
    <property type="match status" value="1"/>
</dbReference>
<dbReference type="CDD" id="cd22157">
    <property type="entry name" value="F-box_AtFBW1-like"/>
    <property type="match status" value="1"/>
</dbReference>
<dbReference type="Gene3D" id="1.20.1280.50">
    <property type="match status" value="1"/>
</dbReference>
<protein>
    <recommendedName>
        <fullName evidence="1">F-box domain-containing protein</fullName>
    </recommendedName>
</protein>
<evidence type="ECO:0000313" key="2">
    <source>
        <dbReference type="EMBL" id="KAL3642374.1"/>
    </source>
</evidence>
<gene>
    <name evidence="2" type="ORF">CASFOL_013189</name>
</gene>
<keyword evidence="3" id="KW-1185">Reference proteome</keyword>
<proteinExistence type="predicted"/>
<dbReference type="InterPro" id="IPR001810">
    <property type="entry name" value="F-box_dom"/>
</dbReference>
<dbReference type="PANTHER" id="PTHR31672">
    <property type="entry name" value="BNACNNG10540D PROTEIN"/>
    <property type="match status" value="1"/>
</dbReference>
<dbReference type="Proteomes" id="UP001632038">
    <property type="component" value="Unassembled WGS sequence"/>
</dbReference>
<evidence type="ECO:0000259" key="1">
    <source>
        <dbReference type="PROSITE" id="PS50181"/>
    </source>
</evidence>